<keyword evidence="2" id="KW-0808">Transferase</keyword>
<evidence type="ECO:0000313" key="8">
    <source>
        <dbReference type="EMBL" id="CDW73959.1"/>
    </source>
</evidence>
<dbReference type="InParanoid" id="A0A077ZVQ8"/>
<proteinExistence type="predicted"/>
<dbReference type="InterPro" id="IPR017441">
    <property type="entry name" value="Protein_kinase_ATP_BS"/>
</dbReference>
<dbReference type="InterPro" id="IPR000719">
    <property type="entry name" value="Prot_kinase_dom"/>
</dbReference>
<sequence>MAIPIKIGNYKLGKTLGSGSFGKVKLGINEITQQKVAVKILKKSQIKKLGMFDKIKREIKILKLFNHPHIIKLFDFIDTSSDIFVILEYASGGELFDLISRQEKLEECDARRLFQQLISGLDYAHQHKIAHRDLKPENLLFDSNMKLKIGDFGLCNIMKDGSSLKTSCGSPNYAAPEVISATFYDGKQVDVWSCGVILYAMLSGQLPFDEDQMPALFHRIKKSKFYMPNYISDDAKDLISRLLQPLPIKRMKLDEIKSHSWFKVEIPIYLERLLNKKSLVITKSESRQQNRSSNQYQNEDIDQDILNLNLNPDNRGHIIDQIKDRKNIDFCVVYEFLAHQKLLDTCFSDDLQQCANKNYEGCQKSEGIKSQRNQVSAKQKQRLKLINNKWKNPEQFCFRKLQKNNFKKIEDRQMSFASTQCHSTGQDFDSPILESQNQNINEQLMILQKQASFQERLRKLLPKIPKQFGLMFKGNVNDFIRILTHCMVSANFQWQTSYKDIKFKCRTKLTESDIWDDLCGDSFLDDFMRNDFIKFYAQLFKWNKEMPDIYYLDVTFIKAAQNCVLLNKIQDLLDDVKKKIKTCSSLHYIATLTMIEETLPNKGQGFELVPNIKRASVQEEVGLNDLSLSGTNIMNLNYTEGDRFYTPQIQHYQLQQQVNPVK</sequence>
<evidence type="ECO:0000256" key="5">
    <source>
        <dbReference type="ARBA" id="ARBA00022840"/>
    </source>
</evidence>
<keyword evidence="4 8" id="KW-0418">Kinase</keyword>
<dbReference type="GO" id="GO:0035556">
    <property type="term" value="P:intracellular signal transduction"/>
    <property type="evidence" value="ECO:0007669"/>
    <property type="project" value="TreeGrafter"/>
</dbReference>
<dbReference type="Proteomes" id="UP000039865">
    <property type="component" value="Unassembled WGS sequence"/>
</dbReference>
<reference evidence="8 9" key="1">
    <citation type="submission" date="2014-06" db="EMBL/GenBank/DDBJ databases">
        <authorList>
            <person name="Swart Estienne"/>
        </authorList>
    </citation>
    <scope>NUCLEOTIDE SEQUENCE [LARGE SCALE GENOMIC DNA]</scope>
    <source>
        <strain evidence="8 9">130c</strain>
    </source>
</reference>
<dbReference type="Gene3D" id="1.10.510.10">
    <property type="entry name" value="Transferase(Phosphotransferase) domain 1"/>
    <property type="match status" value="1"/>
</dbReference>
<keyword evidence="1" id="KW-0723">Serine/threonine-protein kinase</keyword>
<dbReference type="InterPro" id="IPR008271">
    <property type="entry name" value="Ser/Thr_kinase_AS"/>
</dbReference>
<accession>A0A077ZVQ8</accession>
<dbReference type="SUPFAM" id="SSF56112">
    <property type="entry name" value="Protein kinase-like (PK-like)"/>
    <property type="match status" value="1"/>
</dbReference>
<dbReference type="PANTHER" id="PTHR24346">
    <property type="entry name" value="MAP/MICROTUBULE AFFINITY-REGULATING KINASE"/>
    <property type="match status" value="1"/>
</dbReference>
<dbReference type="SMART" id="SM00220">
    <property type="entry name" value="S_TKc"/>
    <property type="match status" value="1"/>
</dbReference>
<dbReference type="PROSITE" id="PS50011">
    <property type="entry name" value="PROTEIN_KINASE_DOM"/>
    <property type="match status" value="1"/>
</dbReference>
<dbReference type="AlphaFoldDB" id="A0A077ZVQ8"/>
<dbReference type="GO" id="GO:0005737">
    <property type="term" value="C:cytoplasm"/>
    <property type="evidence" value="ECO:0007669"/>
    <property type="project" value="TreeGrafter"/>
</dbReference>
<dbReference type="GO" id="GO:0004674">
    <property type="term" value="F:protein serine/threonine kinase activity"/>
    <property type="evidence" value="ECO:0007669"/>
    <property type="project" value="UniProtKB-KW"/>
</dbReference>
<evidence type="ECO:0000256" key="4">
    <source>
        <dbReference type="ARBA" id="ARBA00022777"/>
    </source>
</evidence>
<dbReference type="PROSITE" id="PS00107">
    <property type="entry name" value="PROTEIN_KINASE_ATP"/>
    <property type="match status" value="1"/>
</dbReference>
<evidence type="ECO:0000313" key="9">
    <source>
        <dbReference type="Proteomes" id="UP000039865"/>
    </source>
</evidence>
<protein>
    <submittedName>
        <fullName evidence="8">Serine threonine protein kinase</fullName>
    </submittedName>
</protein>
<dbReference type="FunFam" id="1.10.510.10:FF:000956">
    <property type="entry name" value="CAMK family protein kinase"/>
    <property type="match status" value="1"/>
</dbReference>
<evidence type="ECO:0000256" key="1">
    <source>
        <dbReference type="ARBA" id="ARBA00022527"/>
    </source>
</evidence>
<evidence type="ECO:0000256" key="2">
    <source>
        <dbReference type="ARBA" id="ARBA00022679"/>
    </source>
</evidence>
<dbReference type="EMBL" id="CCKQ01002848">
    <property type="protein sequence ID" value="CDW73959.1"/>
    <property type="molecule type" value="Genomic_DNA"/>
</dbReference>
<keyword evidence="5 6" id="KW-0067">ATP-binding</keyword>
<keyword evidence="9" id="KW-1185">Reference proteome</keyword>
<feature type="domain" description="Protein kinase" evidence="7">
    <location>
        <begin position="10"/>
        <end position="262"/>
    </location>
</feature>
<dbReference type="FunFam" id="3.30.200.20:FF:000003">
    <property type="entry name" value="Non-specific serine/threonine protein kinase"/>
    <property type="match status" value="1"/>
</dbReference>
<dbReference type="GO" id="GO:0005524">
    <property type="term" value="F:ATP binding"/>
    <property type="evidence" value="ECO:0007669"/>
    <property type="project" value="UniProtKB-UniRule"/>
</dbReference>
<dbReference type="Pfam" id="PF00069">
    <property type="entry name" value="Pkinase"/>
    <property type="match status" value="1"/>
</dbReference>
<dbReference type="InterPro" id="IPR011009">
    <property type="entry name" value="Kinase-like_dom_sf"/>
</dbReference>
<dbReference type="PROSITE" id="PS00108">
    <property type="entry name" value="PROTEIN_KINASE_ST"/>
    <property type="match status" value="1"/>
</dbReference>
<evidence type="ECO:0000256" key="3">
    <source>
        <dbReference type="ARBA" id="ARBA00022741"/>
    </source>
</evidence>
<dbReference type="OrthoDB" id="312660at2759"/>
<feature type="binding site" evidence="6">
    <location>
        <position position="39"/>
    </location>
    <ligand>
        <name>ATP</name>
        <dbReference type="ChEBI" id="CHEBI:30616"/>
    </ligand>
</feature>
<keyword evidence="3 6" id="KW-0547">Nucleotide-binding</keyword>
<evidence type="ECO:0000256" key="6">
    <source>
        <dbReference type="PROSITE-ProRule" id="PRU10141"/>
    </source>
</evidence>
<organism evidence="8 9">
    <name type="scientific">Stylonychia lemnae</name>
    <name type="common">Ciliate</name>
    <dbReference type="NCBI Taxonomy" id="5949"/>
    <lineage>
        <taxon>Eukaryota</taxon>
        <taxon>Sar</taxon>
        <taxon>Alveolata</taxon>
        <taxon>Ciliophora</taxon>
        <taxon>Intramacronucleata</taxon>
        <taxon>Spirotrichea</taxon>
        <taxon>Stichotrichia</taxon>
        <taxon>Sporadotrichida</taxon>
        <taxon>Oxytrichidae</taxon>
        <taxon>Stylonychinae</taxon>
        <taxon>Stylonychia</taxon>
    </lineage>
</organism>
<gene>
    <name evidence="8" type="primary">Contig480.g526</name>
    <name evidence="8" type="ORF">STYLEM_2949</name>
</gene>
<name>A0A077ZVQ8_STYLE</name>
<evidence type="ECO:0000259" key="7">
    <source>
        <dbReference type="PROSITE" id="PS50011"/>
    </source>
</evidence>
<dbReference type="PANTHER" id="PTHR24346:SF110">
    <property type="entry name" value="NON-SPECIFIC SERINE_THREONINE PROTEIN KINASE"/>
    <property type="match status" value="1"/>
</dbReference>